<comment type="caution">
    <text evidence="3">The sequence shown here is derived from an EMBL/GenBank/DDBJ whole genome shotgun (WGS) entry which is preliminary data.</text>
</comment>
<organism evidence="3 4">
    <name type="scientific">Bradyrhizobium nanningense</name>
    <dbReference type="NCBI Taxonomy" id="1325118"/>
    <lineage>
        <taxon>Bacteria</taxon>
        <taxon>Pseudomonadati</taxon>
        <taxon>Pseudomonadota</taxon>
        <taxon>Alphaproteobacteria</taxon>
        <taxon>Hyphomicrobiales</taxon>
        <taxon>Nitrobacteraceae</taxon>
        <taxon>Bradyrhizobium</taxon>
    </lineage>
</organism>
<gene>
    <name evidence="3" type="ORF">XH99_01630</name>
</gene>
<protein>
    <recommendedName>
        <fullName evidence="5">Type III effector protein</fullName>
    </recommendedName>
</protein>
<feature type="compositionally biased region" description="Polar residues" evidence="2">
    <location>
        <begin position="428"/>
        <end position="437"/>
    </location>
</feature>
<feature type="region of interest" description="Disordered" evidence="2">
    <location>
        <begin position="1"/>
        <end position="36"/>
    </location>
</feature>
<dbReference type="RefSeq" id="WP_128916258.1">
    <property type="nucleotide sequence ID" value="NZ_LBJQ01000006.1"/>
</dbReference>
<keyword evidence="1" id="KW-0175">Coiled coil</keyword>
<dbReference type="AlphaFoldDB" id="A0A4Q0SFM2"/>
<proteinExistence type="predicted"/>
<feature type="compositionally biased region" description="Basic residues" evidence="2">
    <location>
        <begin position="409"/>
        <end position="421"/>
    </location>
</feature>
<evidence type="ECO:0008006" key="5">
    <source>
        <dbReference type="Google" id="ProtNLM"/>
    </source>
</evidence>
<evidence type="ECO:0000256" key="2">
    <source>
        <dbReference type="SAM" id="MobiDB-lite"/>
    </source>
</evidence>
<accession>A0A4Q0SFM2</accession>
<name>A0A4Q0SFM2_9BRAD</name>
<keyword evidence="4" id="KW-1185">Reference proteome</keyword>
<reference evidence="3 4" key="1">
    <citation type="submission" date="2015-04" db="EMBL/GenBank/DDBJ databases">
        <title>Comparative genomics of rhizobia nodulating Arachis hypogaea in China.</title>
        <authorList>
            <person name="Li Y."/>
        </authorList>
    </citation>
    <scope>NUCLEOTIDE SEQUENCE [LARGE SCALE GENOMIC DNA]</scope>
    <source>
        <strain evidence="3 4">CCBAU 51757</strain>
    </source>
</reference>
<dbReference type="EMBL" id="LBJQ01000006">
    <property type="protein sequence ID" value="RXH37997.1"/>
    <property type="molecule type" value="Genomic_DNA"/>
</dbReference>
<feature type="compositionally biased region" description="Basic and acidic residues" evidence="2">
    <location>
        <begin position="458"/>
        <end position="470"/>
    </location>
</feature>
<evidence type="ECO:0000313" key="4">
    <source>
        <dbReference type="Proteomes" id="UP000289546"/>
    </source>
</evidence>
<sequence length="748" mass="81005">MTGIGRAGTSEVGATGADSRGDVSGSSHEPSLLPGGRSQAFDAVIARIRAGTQDRTAMLGKSTSDLAVPTRSEIKAARQKMDSLLGELEASRQAATRAQSLPEAQELIDQVVEAGSTVLEYYADLPANLARRILPDDRARRLRDDTLDAADECNAVATQIVSKLEKDRKKATLVLEGITPIGTPDQVSDAFASVANYYAACTEWWGKKVLRFERTQSVCAATASLPSSTPEMRKSEEAALRLHTGWALNTKCMYLQSRIALAELLIDSRVSTLDPDVREALLDESGRVRLLGTFIGDVFPAFVSTCDAVLNRDGAVLDAEHRAVLDGVMERLSEFASSLSGIVASLRQIGTGAEVPLQLLDEIVEGAWVTANEVMRLLALQPTTPATIEPPAWAALPENIAGVSQGNSGRRKGKGKAKGRRAAAAGEGNSTASSSEPQLARPDTATAPTRKVIVRSDLGTKKLATTEEARASSAATEHLQMWQAPPSKEALAGLLDRLDKLLQFDLPAQQRAVSQGRQMKPEDAEHVLDRVIARLQTQADESEACETALQEPRRRGLLTPSQVPEVHDKIVQLNRMLSELQGQARSLKAQKAAITSDCMKTYPFPSQKYLEQLRAAGELESVDPPGALKGEPGRLFEIKLQPRALGSGAMPRPMWVHIHTERPVHAWQLATISDRDFAACHVKSDEQRGYNKHWQNARAAEGHDKVVIHRGKLTPAFCRSLLSTAAGQPWQPLPDPEHVSAQMAQLRI</sequence>
<evidence type="ECO:0000313" key="3">
    <source>
        <dbReference type="EMBL" id="RXH37997.1"/>
    </source>
</evidence>
<feature type="region of interest" description="Disordered" evidence="2">
    <location>
        <begin position="402"/>
        <end position="479"/>
    </location>
</feature>
<feature type="coiled-coil region" evidence="1">
    <location>
        <begin position="570"/>
        <end position="597"/>
    </location>
</feature>
<dbReference type="Proteomes" id="UP000289546">
    <property type="component" value="Unassembled WGS sequence"/>
</dbReference>
<evidence type="ECO:0000256" key="1">
    <source>
        <dbReference type="SAM" id="Coils"/>
    </source>
</evidence>